<feature type="transmembrane region" description="Helical" evidence="1">
    <location>
        <begin position="125"/>
        <end position="143"/>
    </location>
</feature>
<name>A0A512ITQ8_9HYPH</name>
<keyword evidence="1" id="KW-1133">Transmembrane helix</keyword>
<dbReference type="Proteomes" id="UP000321258">
    <property type="component" value="Unassembled WGS sequence"/>
</dbReference>
<organism evidence="2 3">
    <name type="scientific">Methylobacterium haplocladii</name>
    <dbReference type="NCBI Taxonomy" id="1176176"/>
    <lineage>
        <taxon>Bacteria</taxon>
        <taxon>Pseudomonadati</taxon>
        <taxon>Pseudomonadota</taxon>
        <taxon>Alphaproteobacteria</taxon>
        <taxon>Hyphomicrobiales</taxon>
        <taxon>Methylobacteriaceae</taxon>
        <taxon>Methylobacterium</taxon>
    </lineage>
</organism>
<feature type="transmembrane region" description="Helical" evidence="1">
    <location>
        <begin position="150"/>
        <end position="168"/>
    </location>
</feature>
<keyword evidence="3" id="KW-1185">Reference proteome</keyword>
<dbReference type="RefSeq" id="WP_147081064.1">
    <property type="nucleotide sequence ID" value="NZ_BJZT01000038.1"/>
</dbReference>
<keyword evidence="1" id="KW-0472">Membrane</keyword>
<gene>
    <name evidence="2" type="ORF">MHA02_34820</name>
</gene>
<dbReference type="OrthoDB" id="5624959at2"/>
<protein>
    <submittedName>
        <fullName evidence="2">Uncharacterized protein</fullName>
    </submittedName>
</protein>
<accession>A0A512ITQ8</accession>
<comment type="caution">
    <text evidence="2">The sequence shown here is derived from an EMBL/GenBank/DDBJ whole genome shotgun (WGS) entry which is preliminary data.</text>
</comment>
<feature type="transmembrane region" description="Helical" evidence="1">
    <location>
        <begin position="174"/>
        <end position="193"/>
    </location>
</feature>
<dbReference type="EMBL" id="BJZT01000038">
    <property type="protein sequence ID" value="GEP01095.1"/>
    <property type="molecule type" value="Genomic_DNA"/>
</dbReference>
<feature type="transmembrane region" description="Helical" evidence="1">
    <location>
        <begin position="61"/>
        <end position="80"/>
    </location>
</feature>
<evidence type="ECO:0000256" key="1">
    <source>
        <dbReference type="SAM" id="Phobius"/>
    </source>
</evidence>
<evidence type="ECO:0000313" key="3">
    <source>
        <dbReference type="Proteomes" id="UP000321258"/>
    </source>
</evidence>
<feature type="transmembrane region" description="Helical" evidence="1">
    <location>
        <begin position="27"/>
        <end position="49"/>
    </location>
</feature>
<proteinExistence type="predicted"/>
<sequence length="209" mass="22024">MRDLDKALADIVAIRTQIARETAFRGLGSATLAATGALALATACLQAWWLDEPSANPLAYFGIWIAAASVAFALIGVETVRRSRRLHSGLADAMVTSAIESFLPSAGVGLCLALVVARFAPDQVWMLPGLWQVLTGLGLFAAARILPRAVQLAGAWYLLAGLSVFALASAQHGLSPWLMGLPFAIGQGMLALIMHHAMRDHQGGLDVAL</sequence>
<keyword evidence="1" id="KW-0812">Transmembrane</keyword>
<dbReference type="AlphaFoldDB" id="A0A512ITQ8"/>
<feature type="transmembrane region" description="Helical" evidence="1">
    <location>
        <begin position="101"/>
        <end position="119"/>
    </location>
</feature>
<reference evidence="2 3" key="1">
    <citation type="submission" date="2019-07" db="EMBL/GenBank/DDBJ databases">
        <title>Whole genome shotgun sequence of Methylobacterium haplocladii NBRC 107714.</title>
        <authorList>
            <person name="Hosoyama A."/>
            <person name="Uohara A."/>
            <person name="Ohji S."/>
            <person name="Ichikawa N."/>
        </authorList>
    </citation>
    <scope>NUCLEOTIDE SEQUENCE [LARGE SCALE GENOMIC DNA]</scope>
    <source>
        <strain evidence="2 3">NBRC 107714</strain>
    </source>
</reference>
<evidence type="ECO:0000313" key="2">
    <source>
        <dbReference type="EMBL" id="GEP01095.1"/>
    </source>
</evidence>